<comment type="caution">
    <text evidence="1">The sequence shown here is derived from an EMBL/GenBank/DDBJ whole genome shotgun (WGS) entry which is preliminary data.</text>
</comment>
<feature type="non-terminal residue" evidence="1">
    <location>
        <position position="1"/>
    </location>
</feature>
<sequence>VREGGQYVIADGPLDTVPVWLRAGGAVALTQPAMHTTDANWKHLEWHVHAAPEIHGRLYEDAGDGYGASRLTVLRGELVDGVLRLERNETGALARTRSEETVRVYGLGSVRQVAGARAHRFEEGVLELQVGADWTRLVVEP</sequence>
<gene>
    <name evidence="1" type="ORF">D7Y13_39015</name>
</gene>
<accession>A0ABX9Q7Q4</accession>
<evidence type="ECO:0000313" key="1">
    <source>
        <dbReference type="EMBL" id="RKH91183.1"/>
    </source>
</evidence>
<dbReference type="EMBL" id="RAWI01000575">
    <property type="protein sequence ID" value="RKH91183.1"/>
    <property type="molecule type" value="Genomic_DNA"/>
</dbReference>
<protein>
    <submittedName>
        <fullName evidence="1">Alpha-glucosidase</fullName>
    </submittedName>
</protein>
<reference evidence="1 2" key="1">
    <citation type="submission" date="2018-09" db="EMBL/GenBank/DDBJ databases">
        <authorList>
            <person name="Livingstone P.G."/>
            <person name="Whitworth D.E."/>
        </authorList>
    </citation>
    <scope>NUCLEOTIDE SEQUENCE [LARGE SCALE GENOMIC DNA]</scope>
    <source>
        <strain evidence="1 2">CA031B</strain>
    </source>
</reference>
<evidence type="ECO:0000313" key="2">
    <source>
        <dbReference type="Proteomes" id="UP000278907"/>
    </source>
</evidence>
<dbReference type="Proteomes" id="UP000278907">
    <property type="component" value="Unassembled WGS sequence"/>
</dbReference>
<name>A0ABX9Q7Q4_9BACT</name>
<proteinExistence type="predicted"/>
<keyword evidence="2" id="KW-1185">Reference proteome</keyword>
<dbReference type="Gene3D" id="2.60.40.4040">
    <property type="match status" value="1"/>
</dbReference>
<organism evidence="1 2">
    <name type="scientific">Corallococcus praedator</name>
    <dbReference type="NCBI Taxonomy" id="2316724"/>
    <lineage>
        <taxon>Bacteria</taxon>
        <taxon>Pseudomonadati</taxon>
        <taxon>Myxococcota</taxon>
        <taxon>Myxococcia</taxon>
        <taxon>Myxococcales</taxon>
        <taxon>Cystobacterineae</taxon>
        <taxon>Myxococcaceae</taxon>
        <taxon>Corallococcus</taxon>
    </lineage>
</organism>